<accession>A0A165HP70</accession>
<sequence>MSRYEDVYALSGWTGCGSQHEHDWHFATTESNAWPWRSFASHFTYKPGPGCSSLRRFNQRELVQNLVERGGWLLIGDSLTEGHFFSISCMLHPHVRATPDYVVGTDYDRGWPQNLYLLPNSSFARSLRFPPGFSFEHTPLVTYRRVDVIMAPEELLPLYARVAPDKTKSANPEIRELYGNIEEVVFNAHSAEVLALFTSPPPLNYGALILSSGAHWTDTVFGALESPSEIISFFGATVAHWVTRVAEALAPVSRPSWATSVSWSGFTSSGKPRQVVVRAANWGSEDCLSDKVRWGGPTPHIPPLTKPFWNWGWIPLLNEAAQRAVSEAQHPQIHYLPIERPAMLRPDAHVLPDCLHIATGTGAMETWTEYIAHFLWAEHL</sequence>
<dbReference type="STRING" id="1314781.A0A165HP70"/>
<dbReference type="OrthoDB" id="630188at2759"/>
<evidence type="ECO:0000313" key="1">
    <source>
        <dbReference type="EMBL" id="KZV92261.1"/>
    </source>
</evidence>
<protein>
    <submittedName>
        <fullName evidence="1">Uncharacterized protein</fullName>
    </submittedName>
</protein>
<dbReference type="EMBL" id="KV426011">
    <property type="protein sequence ID" value="KZV92261.1"/>
    <property type="molecule type" value="Genomic_DNA"/>
</dbReference>
<dbReference type="AlphaFoldDB" id="A0A165HP70"/>
<reference evidence="1 2" key="1">
    <citation type="journal article" date="2016" name="Mol. Biol. Evol.">
        <title>Comparative Genomics of Early-Diverging Mushroom-Forming Fungi Provides Insights into the Origins of Lignocellulose Decay Capabilities.</title>
        <authorList>
            <person name="Nagy L.G."/>
            <person name="Riley R."/>
            <person name="Tritt A."/>
            <person name="Adam C."/>
            <person name="Daum C."/>
            <person name="Floudas D."/>
            <person name="Sun H."/>
            <person name="Yadav J.S."/>
            <person name="Pangilinan J."/>
            <person name="Larsson K.H."/>
            <person name="Matsuura K."/>
            <person name="Barry K."/>
            <person name="Labutti K."/>
            <person name="Kuo R."/>
            <person name="Ohm R.A."/>
            <person name="Bhattacharya S.S."/>
            <person name="Shirouzu T."/>
            <person name="Yoshinaga Y."/>
            <person name="Martin F.M."/>
            <person name="Grigoriev I.V."/>
            <person name="Hibbett D.S."/>
        </authorList>
    </citation>
    <scope>NUCLEOTIDE SEQUENCE [LARGE SCALE GENOMIC DNA]</scope>
    <source>
        <strain evidence="1 2">HHB12029</strain>
    </source>
</reference>
<dbReference type="Proteomes" id="UP000077266">
    <property type="component" value="Unassembled WGS sequence"/>
</dbReference>
<keyword evidence="2" id="KW-1185">Reference proteome</keyword>
<proteinExistence type="predicted"/>
<gene>
    <name evidence="1" type="ORF">EXIGLDRAFT_614623</name>
</gene>
<evidence type="ECO:0000313" key="2">
    <source>
        <dbReference type="Proteomes" id="UP000077266"/>
    </source>
</evidence>
<dbReference type="InParanoid" id="A0A165HP70"/>
<name>A0A165HP70_EXIGL</name>
<organism evidence="1 2">
    <name type="scientific">Exidia glandulosa HHB12029</name>
    <dbReference type="NCBI Taxonomy" id="1314781"/>
    <lineage>
        <taxon>Eukaryota</taxon>
        <taxon>Fungi</taxon>
        <taxon>Dikarya</taxon>
        <taxon>Basidiomycota</taxon>
        <taxon>Agaricomycotina</taxon>
        <taxon>Agaricomycetes</taxon>
        <taxon>Auriculariales</taxon>
        <taxon>Exidiaceae</taxon>
        <taxon>Exidia</taxon>
    </lineage>
</organism>